<protein>
    <recommendedName>
        <fullName evidence="2">DUF1468 domain-containing protein</fullName>
    </recommendedName>
</protein>
<dbReference type="InterPro" id="IPR009936">
    <property type="entry name" value="DUF1468"/>
</dbReference>
<proteinExistence type="predicted"/>
<comment type="caution">
    <text evidence="3">The sequence shown here is derived from an EMBL/GenBank/DDBJ whole genome shotgun (WGS) entry which is preliminary data.</text>
</comment>
<keyword evidence="4" id="KW-1185">Reference proteome</keyword>
<dbReference type="RefSeq" id="WP_088149158.1">
    <property type="nucleotide sequence ID" value="NZ_NHON01000001.1"/>
</dbReference>
<organism evidence="3 4">
    <name type="scientific">Inquilinus limosus</name>
    <dbReference type="NCBI Taxonomy" id="171674"/>
    <lineage>
        <taxon>Bacteria</taxon>
        <taxon>Pseudomonadati</taxon>
        <taxon>Pseudomonadota</taxon>
        <taxon>Alphaproteobacteria</taxon>
        <taxon>Rhodospirillales</taxon>
        <taxon>Rhodospirillaceae</taxon>
        <taxon>Inquilinus</taxon>
    </lineage>
</organism>
<sequence>MTSPLATSRSLTLCLSKNLWSGALFVAAGLIGLVLSQGYALGTASKMGPGYFPTLLSGVLTALGAAIAAKGVGARGRDREAVTIDLAGLCWIAGSIVVFATLFQPLGLIVASFLATLVASRAARDATWRGAIVEAALLSAVAWLLFIEVLHLPFEAWPPVLAH</sequence>
<keyword evidence="1" id="KW-0812">Transmembrane</keyword>
<feature type="transmembrane region" description="Helical" evidence="1">
    <location>
        <begin position="135"/>
        <end position="154"/>
    </location>
</feature>
<feature type="transmembrane region" description="Helical" evidence="1">
    <location>
        <begin position="51"/>
        <end position="69"/>
    </location>
</feature>
<feature type="transmembrane region" description="Helical" evidence="1">
    <location>
        <begin position="19"/>
        <end position="39"/>
    </location>
</feature>
<dbReference type="AlphaFoldDB" id="A0A211ZV48"/>
<evidence type="ECO:0000313" key="3">
    <source>
        <dbReference type="EMBL" id="OWJ69168.1"/>
    </source>
</evidence>
<evidence type="ECO:0000313" key="4">
    <source>
        <dbReference type="Proteomes" id="UP000196655"/>
    </source>
</evidence>
<dbReference type="OrthoDB" id="5186924at2"/>
<evidence type="ECO:0000256" key="1">
    <source>
        <dbReference type="SAM" id="Phobius"/>
    </source>
</evidence>
<name>A0A211ZV48_9PROT</name>
<reference evidence="4" key="1">
    <citation type="submission" date="2017-05" db="EMBL/GenBank/DDBJ databases">
        <authorList>
            <person name="Macchi M."/>
            <person name="Festa S."/>
            <person name="Coppotelli B.M."/>
            <person name="Morelli I.S."/>
        </authorList>
    </citation>
    <scope>NUCLEOTIDE SEQUENCE [LARGE SCALE GENOMIC DNA]</scope>
    <source>
        <strain evidence="4">I</strain>
    </source>
</reference>
<gene>
    <name evidence="3" type="ORF">BWR60_01155</name>
</gene>
<feature type="domain" description="DUF1468" evidence="2">
    <location>
        <begin position="20"/>
        <end position="154"/>
    </location>
</feature>
<keyword evidence="1" id="KW-0472">Membrane</keyword>
<dbReference type="Proteomes" id="UP000196655">
    <property type="component" value="Unassembled WGS sequence"/>
</dbReference>
<dbReference type="Pfam" id="PF07331">
    <property type="entry name" value="TctB"/>
    <property type="match status" value="1"/>
</dbReference>
<keyword evidence="1" id="KW-1133">Transmembrane helix</keyword>
<accession>A0A211ZV48</accession>
<feature type="transmembrane region" description="Helical" evidence="1">
    <location>
        <begin position="106"/>
        <end position="123"/>
    </location>
</feature>
<dbReference type="EMBL" id="NHON01000001">
    <property type="protein sequence ID" value="OWJ69168.1"/>
    <property type="molecule type" value="Genomic_DNA"/>
</dbReference>
<feature type="transmembrane region" description="Helical" evidence="1">
    <location>
        <begin position="81"/>
        <end position="100"/>
    </location>
</feature>
<evidence type="ECO:0000259" key="2">
    <source>
        <dbReference type="Pfam" id="PF07331"/>
    </source>
</evidence>